<feature type="compositionally biased region" description="Basic residues" evidence="1">
    <location>
        <begin position="147"/>
        <end position="167"/>
    </location>
</feature>
<evidence type="ECO:0000313" key="2">
    <source>
        <dbReference type="EMBL" id="KAK9922813.1"/>
    </source>
</evidence>
<reference evidence="2 3" key="1">
    <citation type="journal article" date="2023" name="G3 (Bethesda)">
        <title>A chromosome-length genome assembly and annotation of blackberry (Rubus argutus, cv. 'Hillquist').</title>
        <authorList>
            <person name="Bruna T."/>
            <person name="Aryal R."/>
            <person name="Dudchenko O."/>
            <person name="Sargent D.J."/>
            <person name="Mead D."/>
            <person name="Buti M."/>
            <person name="Cavallini A."/>
            <person name="Hytonen T."/>
            <person name="Andres J."/>
            <person name="Pham M."/>
            <person name="Weisz D."/>
            <person name="Mascagni F."/>
            <person name="Usai G."/>
            <person name="Natali L."/>
            <person name="Bassil N."/>
            <person name="Fernandez G.E."/>
            <person name="Lomsadze A."/>
            <person name="Armour M."/>
            <person name="Olukolu B."/>
            <person name="Poorten T."/>
            <person name="Britton C."/>
            <person name="Davik J."/>
            <person name="Ashrafi H."/>
            <person name="Aiden E.L."/>
            <person name="Borodovsky M."/>
            <person name="Worthington M."/>
        </authorList>
    </citation>
    <scope>NUCLEOTIDE SEQUENCE [LARGE SCALE GENOMIC DNA]</scope>
    <source>
        <strain evidence="2">PI 553951</strain>
    </source>
</reference>
<feature type="region of interest" description="Disordered" evidence="1">
    <location>
        <begin position="137"/>
        <end position="169"/>
    </location>
</feature>
<dbReference type="EMBL" id="JBEDUW010000006">
    <property type="protein sequence ID" value="KAK9922813.1"/>
    <property type="molecule type" value="Genomic_DNA"/>
</dbReference>
<keyword evidence="3" id="KW-1185">Reference proteome</keyword>
<dbReference type="AlphaFoldDB" id="A0AAW1WGQ8"/>
<dbReference type="Proteomes" id="UP001457282">
    <property type="component" value="Unassembled WGS sequence"/>
</dbReference>
<evidence type="ECO:0000256" key="1">
    <source>
        <dbReference type="SAM" id="MobiDB-lite"/>
    </source>
</evidence>
<comment type="caution">
    <text evidence="2">The sequence shown here is derived from an EMBL/GenBank/DDBJ whole genome shotgun (WGS) entry which is preliminary data.</text>
</comment>
<gene>
    <name evidence="2" type="ORF">M0R45_031259</name>
</gene>
<protein>
    <recommendedName>
        <fullName evidence="4">DUF4283 domain-containing protein</fullName>
    </recommendedName>
</protein>
<sequence length="222" mass="25142">MGWKEGVIISDVEDDRFLARFSCEADMARVLDREPWDFDKSLVLLGICTMRRSLQRGKEMIVSGRFLRVRVRLDVTQPLLRRMIIPFQELEIVVSTGELASHRRRCSTKPITGSRFPQEIVISAALPLTCVADATRPPRAQTNSRTHSSHRRTISVSSHHHPLRRSLPRAQLGNSTRACVVPSCPYPCSPPSSIASSASLLVLPDHRAQFRRRRYQPATEVH</sequence>
<organism evidence="2 3">
    <name type="scientific">Rubus argutus</name>
    <name type="common">Southern blackberry</name>
    <dbReference type="NCBI Taxonomy" id="59490"/>
    <lineage>
        <taxon>Eukaryota</taxon>
        <taxon>Viridiplantae</taxon>
        <taxon>Streptophyta</taxon>
        <taxon>Embryophyta</taxon>
        <taxon>Tracheophyta</taxon>
        <taxon>Spermatophyta</taxon>
        <taxon>Magnoliopsida</taxon>
        <taxon>eudicotyledons</taxon>
        <taxon>Gunneridae</taxon>
        <taxon>Pentapetalae</taxon>
        <taxon>rosids</taxon>
        <taxon>fabids</taxon>
        <taxon>Rosales</taxon>
        <taxon>Rosaceae</taxon>
        <taxon>Rosoideae</taxon>
        <taxon>Rosoideae incertae sedis</taxon>
        <taxon>Rubus</taxon>
    </lineage>
</organism>
<accession>A0AAW1WGQ8</accession>
<evidence type="ECO:0000313" key="3">
    <source>
        <dbReference type="Proteomes" id="UP001457282"/>
    </source>
</evidence>
<evidence type="ECO:0008006" key="4">
    <source>
        <dbReference type="Google" id="ProtNLM"/>
    </source>
</evidence>
<proteinExistence type="predicted"/>
<name>A0AAW1WGQ8_RUBAR</name>